<dbReference type="AlphaFoldDB" id="A0A7N0TEW9"/>
<keyword evidence="2" id="KW-1185">Reference proteome</keyword>
<sequence length="72" mass="8211">MKSQGLDLPKRPIPLHLSFNQLHIHKAADGCMIFSILQLIVSHPSTHQLKLSPFKPPCTRFEWGACSGYERR</sequence>
<evidence type="ECO:0000313" key="2">
    <source>
        <dbReference type="Proteomes" id="UP000594263"/>
    </source>
</evidence>
<evidence type="ECO:0000313" key="1">
    <source>
        <dbReference type="EnsemblPlants" id="Kaladp0034s0162.1.v1.1.CDS.1"/>
    </source>
</evidence>
<dbReference type="Proteomes" id="UP000594263">
    <property type="component" value="Unplaced"/>
</dbReference>
<dbReference type="EnsemblPlants" id="Kaladp0034s0162.1.v1.1">
    <property type="protein sequence ID" value="Kaladp0034s0162.1.v1.1.CDS.1"/>
    <property type="gene ID" value="Kaladp0034s0162.v1.1"/>
</dbReference>
<reference evidence="1" key="1">
    <citation type="submission" date="2021-01" db="UniProtKB">
        <authorList>
            <consortium name="EnsemblPlants"/>
        </authorList>
    </citation>
    <scope>IDENTIFICATION</scope>
</reference>
<accession>A0A7N0TEW9</accession>
<organism evidence="1 2">
    <name type="scientific">Kalanchoe fedtschenkoi</name>
    <name type="common">Lavender scallops</name>
    <name type="synonym">South American air plant</name>
    <dbReference type="NCBI Taxonomy" id="63787"/>
    <lineage>
        <taxon>Eukaryota</taxon>
        <taxon>Viridiplantae</taxon>
        <taxon>Streptophyta</taxon>
        <taxon>Embryophyta</taxon>
        <taxon>Tracheophyta</taxon>
        <taxon>Spermatophyta</taxon>
        <taxon>Magnoliopsida</taxon>
        <taxon>eudicotyledons</taxon>
        <taxon>Gunneridae</taxon>
        <taxon>Pentapetalae</taxon>
        <taxon>Saxifragales</taxon>
        <taxon>Crassulaceae</taxon>
        <taxon>Kalanchoe</taxon>
    </lineage>
</organism>
<dbReference type="Gramene" id="Kaladp0034s0162.1.v1.1">
    <property type="protein sequence ID" value="Kaladp0034s0162.1.v1.1.CDS.1"/>
    <property type="gene ID" value="Kaladp0034s0162.v1.1"/>
</dbReference>
<proteinExistence type="predicted"/>
<protein>
    <submittedName>
        <fullName evidence="1">Uncharacterized protein</fullName>
    </submittedName>
</protein>
<name>A0A7N0TEW9_KALFE</name>